<feature type="domain" description="Glycosyltransferase 2-like" evidence="5">
    <location>
        <begin position="62"/>
        <end position="262"/>
    </location>
</feature>
<feature type="transmembrane region" description="Helical" evidence="4">
    <location>
        <begin position="12"/>
        <end position="37"/>
    </location>
</feature>
<dbReference type="Proteomes" id="UP000626786">
    <property type="component" value="Unassembled WGS sequence"/>
</dbReference>
<keyword evidence="4" id="KW-0472">Membrane</keyword>
<evidence type="ECO:0000313" key="6">
    <source>
        <dbReference type="EMBL" id="MBD7984928.1"/>
    </source>
</evidence>
<organism evidence="6 7">
    <name type="scientific">Sporosarcina quadrami</name>
    <dbReference type="NCBI Taxonomy" id="2762234"/>
    <lineage>
        <taxon>Bacteria</taxon>
        <taxon>Bacillati</taxon>
        <taxon>Bacillota</taxon>
        <taxon>Bacilli</taxon>
        <taxon>Bacillales</taxon>
        <taxon>Caryophanaceae</taxon>
        <taxon>Sporosarcina</taxon>
    </lineage>
</organism>
<evidence type="ECO:0000256" key="3">
    <source>
        <dbReference type="ARBA" id="ARBA00022679"/>
    </source>
</evidence>
<dbReference type="Pfam" id="PF00535">
    <property type="entry name" value="Glycos_transf_2"/>
    <property type="match status" value="1"/>
</dbReference>
<dbReference type="PANTHER" id="PTHR43630:SF1">
    <property type="entry name" value="POLY-BETA-1,6-N-ACETYL-D-GLUCOSAMINE SYNTHASE"/>
    <property type="match status" value="1"/>
</dbReference>
<evidence type="ECO:0000256" key="2">
    <source>
        <dbReference type="ARBA" id="ARBA00022676"/>
    </source>
</evidence>
<evidence type="ECO:0000256" key="1">
    <source>
        <dbReference type="ARBA" id="ARBA00006739"/>
    </source>
</evidence>
<keyword evidence="7" id="KW-1185">Reference proteome</keyword>
<feature type="transmembrane region" description="Helical" evidence="4">
    <location>
        <begin position="389"/>
        <end position="409"/>
    </location>
</feature>
<keyword evidence="4" id="KW-1133">Transmembrane helix</keyword>
<dbReference type="InterPro" id="IPR001173">
    <property type="entry name" value="Glyco_trans_2-like"/>
</dbReference>
<dbReference type="InterPro" id="IPR029044">
    <property type="entry name" value="Nucleotide-diphossugar_trans"/>
</dbReference>
<proteinExistence type="inferred from homology"/>
<protein>
    <submittedName>
        <fullName evidence="6">Glycosyltransferase family 2 protein</fullName>
    </submittedName>
</protein>
<reference evidence="6 7" key="1">
    <citation type="submission" date="2020-08" db="EMBL/GenBank/DDBJ databases">
        <title>A Genomic Blueprint of the Chicken Gut Microbiome.</title>
        <authorList>
            <person name="Gilroy R."/>
            <person name="Ravi A."/>
            <person name="Getino M."/>
            <person name="Pursley I."/>
            <person name="Horton D.L."/>
            <person name="Alikhan N.-F."/>
            <person name="Baker D."/>
            <person name="Gharbi K."/>
            <person name="Hall N."/>
            <person name="Watson M."/>
            <person name="Adriaenssens E.M."/>
            <person name="Foster-Nyarko E."/>
            <person name="Jarju S."/>
            <person name="Secka A."/>
            <person name="Antonio M."/>
            <person name="Oren A."/>
            <person name="Chaudhuri R."/>
            <person name="La Ragione R.M."/>
            <person name="Hildebrand F."/>
            <person name="Pallen M.J."/>
        </authorList>
    </citation>
    <scope>NUCLEOTIDE SEQUENCE [LARGE SCALE GENOMIC DNA]</scope>
    <source>
        <strain evidence="6 7">Sa2YVA2</strain>
    </source>
</reference>
<dbReference type="PANTHER" id="PTHR43630">
    <property type="entry name" value="POLY-BETA-1,6-N-ACETYL-D-GLUCOSAMINE SYNTHASE"/>
    <property type="match status" value="1"/>
</dbReference>
<evidence type="ECO:0000313" key="7">
    <source>
        <dbReference type="Proteomes" id="UP000626786"/>
    </source>
</evidence>
<keyword evidence="4" id="KW-0812">Transmembrane</keyword>
<evidence type="ECO:0000256" key="4">
    <source>
        <dbReference type="SAM" id="Phobius"/>
    </source>
</evidence>
<dbReference type="Gene3D" id="3.90.550.10">
    <property type="entry name" value="Spore Coat Polysaccharide Biosynthesis Protein SpsA, Chain A"/>
    <property type="match status" value="1"/>
</dbReference>
<accession>A0ABR8UB28</accession>
<evidence type="ECO:0000259" key="5">
    <source>
        <dbReference type="Pfam" id="PF00535"/>
    </source>
</evidence>
<dbReference type="SUPFAM" id="SSF53448">
    <property type="entry name" value="Nucleotide-diphospho-sugar transferases"/>
    <property type="match status" value="1"/>
</dbReference>
<gene>
    <name evidence="6" type="ORF">H9649_10055</name>
</gene>
<comment type="caution">
    <text evidence="6">The sequence shown here is derived from an EMBL/GenBank/DDBJ whole genome shotgun (WGS) entry which is preliminary data.</text>
</comment>
<keyword evidence="3" id="KW-0808">Transferase</keyword>
<feature type="transmembrane region" description="Helical" evidence="4">
    <location>
        <begin position="421"/>
        <end position="443"/>
    </location>
</feature>
<sequence length="474" mass="53374">MPFIETAMQVFAYLIIGYMAIVIISYSIMFVLSFQTLRKERSLDRREMDSRFVDAFYSKPVTILVPAYNEESGVVATIHSLLNLDYPQTELIIIDDGSKDGTAAAVIKQFDMTVSEKSGNPTLSTKPILGIYRSNVHPNLWLIKKENGGKGDALNVGINYARYSYFCTIDGDSILDGNSLLRVMKPVIASDGKVIAAGGNVRIVNGLDVEYGTVSEMKLSGRPFVVMQIVEYLRAFLMGRIALSKYNLVLIISGAFSVFSKKHVIQAGGYNVTTIGEDMEMVVKLQRMLKENKLDGRIEFVADPVCWTEAPQTLSVLRKQRRRWHQGLLESLWAHRKMTFNPKYGAVGMISVPYFWIVECLGPLIELAGYMYIIAAFFVGGIYYEYSVFLILLFVLYGTVFSMGAVLLESWSLGTYPKISALFRMMLLTLTEVIWYRPLTLIWRVEGLFRSMLRISSWGEMERVGATDSKGAVK</sequence>
<keyword evidence="2" id="KW-0328">Glycosyltransferase</keyword>
<dbReference type="CDD" id="cd06423">
    <property type="entry name" value="CESA_like"/>
    <property type="match status" value="1"/>
</dbReference>
<dbReference type="EMBL" id="JACSQN010000008">
    <property type="protein sequence ID" value="MBD7984928.1"/>
    <property type="molecule type" value="Genomic_DNA"/>
</dbReference>
<name>A0ABR8UB28_9BACL</name>
<comment type="similarity">
    <text evidence="1">Belongs to the glycosyltransferase 2 family.</text>
</comment>